<dbReference type="RefSeq" id="WP_168696607.1">
    <property type="nucleotide sequence ID" value="NZ_CP051206.1"/>
</dbReference>
<evidence type="ECO:0000313" key="1">
    <source>
        <dbReference type="EMBL" id="ADO24168.1"/>
    </source>
</evidence>
<reference evidence="2 3" key="2">
    <citation type="submission" date="2020-04" db="EMBL/GenBank/DDBJ databases">
        <title>Genome-Wide Identification of 5-Methylcytosine Sites in Bacterial Genomes By High-Throughput Sequencing of MspJI Restriction Fragments.</title>
        <authorList>
            <person name="Wu V."/>
        </authorList>
    </citation>
    <scope>NUCLEOTIDE SEQUENCE [LARGE SCALE GENOMIC DNA]</scope>
    <source>
        <strain evidence="2 3">CCAP 1403/13f</strain>
    </source>
</reference>
<proteinExistence type="predicted"/>
<dbReference type="EMBL" id="CP051206">
    <property type="protein sequence ID" value="QJB45819.1"/>
    <property type="molecule type" value="Genomic_DNA"/>
</dbReference>
<dbReference type="REBASE" id="39">
    <property type="entry name" value="AflII"/>
</dbReference>
<gene>
    <name evidence="1" type="primary">aflIIR</name>
    <name evidence="2" type="ORF">HGD76_18275</name>
</gene>
<name>E3VX87_DOLFA</name>
<dbReference type="KEGG" id="dfs:HGD76_18275"/>
<reference evidence="2 3" key="3">
    <citation type="submission" date="2020-04" db="EMBL/GenBank/DDBJ databases">
        <authorList>
            <person name="Fomenkov A."/>
            <person name="Anton B.P."/>
            <person name="Roberts R.J."/>
        </authorList>
    </citation>
    <scope>NUCLEOTIDE SEQUENCE [LARGE SCALE GENOMIC DNA]</scope>
    <source>
        <strain evidence="2 3">CCAP 1403/13f</strain>
    </source>
</reference>
<dbReference type="BRENDA" id="3.1.21.4">
    <property type="organism ID" value="318"/>
</dbReference>
<sequence length="310" mass="36776">MTFQITPENTQNKSALLEYFRELGNEKLSEIRREVGNKNYQKITPHINKAINKTKNDFLHTIIETANQNNWNDQDKLSSLLFTTYCAHVVMLDLRHEVWPYEYMAFSRRIGELWENFVRLPFLYPPKAAELTSFVPPLFSEVRKNLKKDIEEYIDTLFISQEQKYELINYYEKVWVLVDSGEISLELDFHAIIRGKRFNIDFKSGFGSNEKGNTNRLLMVATIYCNLEDEYSNILLVRAKEDLNNNYFRTLKKSHVWNAYCGDEAYEKIGDFTNFDMRTWINSSIDWQNDLLSTTVSDFEKFNLMGYLQW</sequence>
<evidence type="ECO:0000313" key="2">
    <source>
        <dbReference type="EMBL" id="QJB45819.1"/>
    </source>
</evidence>
<protein>
    <submittedName>
        <fullName evidence="1">AflII</fullName>
    </submittedName>
</protein>
<dbReference type="Proteomes" id="UP000502433">
    <property type="component" value="Chromosome"/>
</dbReference>
<evidence type="ECO:0000313" key="3">
    <source>
        <dbReference type="Proteomes" id="UP000502433"/>
    </source>
</evidence>
<dbReference type="AlphaFoldDB" id="E3VX87"/>
<dbReference type="EMBL" id="HQ327693">
    <property type="protein sequence ID" value="ADO24168.1"/>
    <property type="molecule type" value="Genomic_DNA"/>
</dbReference>
<organism evidence="1">
    <name type="scientific">Dolichospermum flos-aquae CCAP 1403/13F</name>
    <dbReference type="NCBI Taxonomy" id="315271"/>
    <lineage>
        <taxon>Bacteria</taxon>
        <taxon>Bacillati</taxon>
        <taxon>Cyanobacteriota</taxon>
        <taxon>Cyanophyceae</taxon>
        <taxon>Nostocales</taxon>
        <taxon>Aphanizomenonaceae</taxon>
        <taxon>Dolichospermum</taxon>
    </lineage>
</organism>
<accession>E3VX87</accession>
<reference evidence="1" key="1">
    <citation type="submission" date="2010-09" db="EMBL/GenBank/DDBJ databases">
        <title>AflII restriction-modification system.</title>
        <authorList>
            <person name="Wilson G.G."/>
            <person name="Lunnen K.D."/>
        </authorList>
    </citation>
    <scope>NUCLEOTIDE SEQUENCE</scope>
</reference>